<feature type="transmembrane region" description="Helical" evidence="1">
    <location>
        <begin position="135"/>
        <end position="159"/>
    </location>
</feature>
<evidence type="ECO:0000313" key="4">
    <source>
        <dbReference type="Proteomes" id="UP001189429"/>
    </source>
</evidence>
<keyword evidence="1" id="KW-0472">Membrane</keyword>
<evidence type="ECO:0000313" key="2">
    <source>
        <dbReference type="EMBL" id="CAK0845802.1"/>
    </source>
</evidence>
<keyword evidence="4" id="KW-1185">Reference proteome</keyword>
<proteinExistence type="predicted"/>
<feature type="transmembrane region" description="Helical" evidence="1">
    <location>
        <begin position="56"/>
        <end position="79"/>
    </location>
</feature>
<evidence type="ECO:0000256" key="1">
    <source>
        <dbReference type="SAM" id="Phobius"/>
    </source>
</evidence>
<gene>
    <name evidence="2" type="ORF">PCOR1329_LOCUS39481</name>
    <name evidence="3" type="ORF">PCOR1329_LOCUS39482</name>
</gene>
<protein>
    <recommendedName>
        <fullName evidence="5">EXPERA domain-containing protein</fullName>
    </recommendedName>
</protein>
<dbReference type="EMBL" id="CAUYUJ010014768">
    <property type="protein sequence ID" value="CAK0845802.1"/>
    <property type="molecule type" value="Genomic_DNA"/>
</dbReference>
<dbReference type="Proteomes" id="UP001189429">
    <property type="component" value="Unassembled WGS sequence"/>
</dbReference>
<evidence type="ECO:0000313" key="3">
    <source>
        <dbReference type="EMBL" id="CAK0845803.1"/>
    </source>
</evidence>
<comment type="caution">
    <text evidence="2">The sequence shown here is derived from an EMBL/GenBank/DDBJ whole genome shotgun (WGS) entry which is preliminary data.</text>
</comment>
<evidence type="ECO:0008006" key="5">
    <source>
        <dbReference type="Google" id="ProtNLM"/>
    </source>
</evidence>
<sequence length="175" mass="19853">MPCTVTSLPADKPKIVAYAAMMAIQNFGFFVAYFQIYPSIPKLNWGADEPDDCDDLRFWVGFFALDCFIESFCCIWMAMGGYTDDKCMFTFGWILHLVVALPYCISTVGIPVAMYSEQGEMCREAMGTTGYPLVAAYWTHCGLFMVYVWMMLSITYFSFLKPSFRMEKASAAVQD</sequence>
<keyword evidence="1" id="KW-1133">Transmembrane helix</keyword>
<dbReference type="EMBL" id="CAUYUJ010014768">
    <property type="protein sequence ID" value="CAK0845803.1"/>
    <property type="molecule type" value="Genomic_DNA"/>
</dbReference>
<accession>A0ABN9TIS7</accession>
<reference evidence="2" key="1">
    <citation type="submission" date="2023-10" db="EMBL/GenBank/DDBJ databases">
        <authorList>
            <person name="Chen Y."/>
            <person name="Shah S."/>
            <person name="Dougan E. K."/>
            <person name="Thang M."/>
            <person name="Chan C."/>
        </authorList>
    </citation>
    <scope>NUCLEOTIDE SEQUENCE [LARGE SCALE GENOMIC DNA]</scope>
</reference>
<feature type="transmembrane region" description="Helical" evidence="1">
    <location>
        <begin position="15"/>
        <end position="36"/>
    </location>
</feature>
<feature type="transmembrane region" description="Helical" evidence="1">
    <location>
        <begin position="91"/>
        <end position="115"/>
    </location>
</feature>
<keyword evidence="1" id="KW-0812">Transmembrane</keyword>
<organism evidence="2 4">
    <name type="scientific">Prorocentrum cordatum</name>
    <dbReference type="NCBI Taxonomy" id="2364126"/>
    <lineage>
        <taxon>Eukaryota</taxon>
        <taxon>Sar</taxon>
        <taxon>Alveolata</taxon>
        <taxon>Dinophyceae</taxon>
        <taxon>Prorocentrales</taxon>
        <taxon>Prorocentraceae</taxon>
        <taxon>Prorocentrum</taxon>
    </lineage>
</organism>
<name>A0ABN9TIS7_9DINO</name>